<name>A0AAU8JX06_9ACTN</name>
<dbReference type="AlphaFoldDB" id="A0AAU8JX06"/>
<evidence type="ECO:0000313" key="2">
    <source>
        <dbReference type="EMBL" id="XCM80910.1"/>
    </source>
</evidence>
<gene>
    <name evidence="2" type="ORF">ABWK59_19330</name>
</gene>
<dbReference type="GO" id="GO:0016787">
    <property type="term" value="F:hydrolase activity"/>
    <property type="evidence" value="ECO:0007669"/>
    <property type="project" value="UniProtKB-KW"/>
</dbReference>
<feature type="domain" description="DUF1023" evidence="1">
    <location>
        <begin position="258"/>
        <end position="436"/>
    </location>
</feature>
<dbReference type="KEGG" id="kcm:ABWK59_19330"/>
<proteinExistence type="predicted"/>
<dbReference type="InterPro" id="IPR010427">
    <property type="entry name" value="DUF1023"/>
</dbReference>
<dbReference type="RefSeq" id="WP_354641844.1">
    <property type="nucleotide sequence ID" value="NZ_CP159872.1"/>
</dbReference>
<dbReference type="SUPFAM" id="SSF53474">
    <property type="entry name" value="alpha/beta-Hydrolases"/>
    <property type="match status" value="1"/>
</dbReference>
<reference evidence="2" key="1">
    <citation type="submission" date="2024-06" db="EMBL/GenBank/DDBJ databases">
        <title>The genome sequences of Kitasatospora sp. strain HUAS MG31.</title>
        <authorList>
            <person name="Mo P."/>
        </authorList>
    </citation>
    <scope>NUCLEOTIDE SEQUENCE</scope>
    <source>
        <strain evidence="2">HUAS MG31</strain>
    </source>
</reference>
<protein>
    <submittedName>
        <fullName evidence="2">Alpha/beta hydrolase</fullName>
    </submittedName>
</protein>
<accession>A0AAU8JX06</accession>
<sequence length="522" mass="53893">MDHAALLAARPAALAEAAEAYQRLVDAVEARHDDWARDTVARLDASGWQGRAADLAGAAVHRAGGRLQAAWMELVLVRDVLREAAEAFGLVQSRGRDHPVDGTDTDGTSLARVLAEAEHADRATADRLARLAASARDPDALRVGHAALGAYRLADPTDGLGSLLDGTLPPPDSPPERLAAWWAGLGPDARDALVLSRPELIGRLDGLPARDRDRANRILLDRLLAHPDRLSPRVGEGLLAIRGRLAAEGPDVLLLALDSAGQGRAVLSFGDPDRADDVAVYVPGFGTELACVGHGDGDRAQRVRAAAERQGGGRTAAGLVWLGYDAPPNEGLRPGSVHVAGDARAREGAVSYRRFLDGLRAARPPGAAPAHVTALGHSYGSLVVGTAAARPGGPLADEVVLVGSPGVGSDRAEQLGVGAEHVYVGAAGCDPVGRVPARGEAAGGLLAAGPVGVAARVLAPDDLWFGRDPAGDAFGARRFQVAPGEPSHAFDSHSAYFDEGSESLANIARVVSGHPDAVTRPG</sequence>
<dbReference type="InterPro" id="IPR029058">
    <property type="entry name" value="AB_hydrolase_fold"/>
</dbReference>
<dbReference type="EMBL" id="CP159872">
    <property type="protein sequence ID" value="XCM80910.1"/>
    <property type="molecule type" value="Genomic_DNA"/>
</dbReference>
<organism evidence="2">
    <name type="scientific">Kitasatospora camelliae</name>
    <dbReference type="NCBI Taxonomy" id="3156397"/>
    <lineage>
        <taxon>Bacteria</taxon>
        <taxon>Bacillati</taxon>
        <taxon>Actinomycetota</taxon>
        <taxon>Actinomycetes</taxon>
        <taxon>Kitasatosporales</taxon>
        <taxon>Streptomycetaceae</taxon>
        <taxon>Kitasatospora</taxon>
    </lineage>
</organism>
<keyword evidence="2" id="KW-0378">Hydrolase</keyword>
<dbReference type="Pfam" id="PF06259">
    <property type="entry name" value="Abhydrolase_8"/>
    <property type="match status" value="1"/>
</dbReference>
<evidence type="ECO:0000259" key="1">
    <source>
        <dbReference type="Pfam" id="PF06259"/>
    </source>
</evidence>